<evidence type="ECO:0000313" key="2">
    <source>
        <dbReference type="EMBL" id="MBS4188721.1"/>
    </source>
</evidence>
<dbReference type="RefSeq" id="WP_213100241.1">
    <property type="nucleotide sequence ID" value="NZ_JAGYPM010000001.1"/>
</dbReference>
<name>A0ABS5NMB3_9BACI</name>
<sequence length="162" mass="18766">MEETIEIGIGNYIKRKLITTFVTIMLSSIILASYGVLKGTLEGVTNSSNEFVTWFILLIFYIGIIVFIYGNIVSICTEFLQNKYFKKYNWLYVIILGIFGLIPGLFFQVNTFALYGIMAALLYAIVDKWLYKRISESKSIIMFIIVPVIFFFLMWAYFNLDS</sequence>
<feature type="transmembrane region" description="Helical" evidence="1">
    <location>
        <begin position="88"/>
        <end position="106"/>
    </location>
</feature>
<keyword evidence="1" id="KW-0472">Membrane</keyword>
<dbReference type="EMBL" id="JAGYPM010000001">
    <property type="protein sequence ID" value="MBS4188721.1"/>
    <property type="molecule type" value="Genomic_DNA"/>
</dbReference>
<dbReference type="Proteomes" id="UP000681027">
    <property type="component" value="Unassembled WGS sequence"/>
</dbReference>
<keyword evidence="3" id="KW-1185">Reference proteome</keyword>
<feature type="transmembrane region" description="Helical" evidence="1">
    <location>
        <begin position="112"/>
        <end position="131"/>
    </location>
</feature>
<keyword evidence="1" id="KW-0812">Transmembrane</keyword>
<gene>
    <name evidence="2" type="ORF">KHA94_00615</name>
</gene>
<proteinExistence type="predicted"/>
<reference evidence="2 3" key="1">
    <citation type="submission" date="2021-05" db="EMBL/GenBank/DDBJ databases">
        <title>Novel Bacillus species.</title>
        <authorList>
            <person name="Liu G."/>
        </authorList>
    </citation>
    <scope>NUCLEOTIDE SEQUENCE [LARGE SCALE GENOMIC DNA]</scope>
    <source>
        <strain evidence="2 3">FJAT-49705</strain>
    </source>
</reference>
<keyword evidence="1" id="KW-1133">Transmembrane helix</keyword>
<evidence type="ECO:0008006" key="4">
    <source>
        <dbReference type="Google" id="ProtNLM"/>
    </source>
</evidence>
<comment type="caution">
    <text evidence="2">The sequence shown here is derived from an EMBL/GenBank/DDBJ whole genome shotgun (WGS) entry which is preliminary data.</text>
</comment>
<feature type="transmembrane region" description="Helical" evidence="1">
    <location>
        <begin position="17"/>
        <end position="37"/>
    </location>
</feature>
<accession>A0ABS5NMB3</accession>
<evidence type="ECO:0000256" key="1">
    <source>
        <dbReference type="SAM" id="Phobius"/>
    </source>
</evidence>
<organism evidence="2 3">
    <name type="scientific">Cytobacillus citreus</name>
    <dbReference type="NCBI Taxonomy" id="2833586"/>
    <lineage>
        <taxon>Bacteria</taxon>
        <taxon>Bacillati</taxon>
        <taxon>Bacillota</taxon>
        <taxon>Bacilli</taxon>
        <taxon>Bacillales</taxon>
        <taxon>Bacillaceae</taxon>
        <taxon>Cytobacillus</taxon>
    </lineage>
</organism>
<protein>
    <recommendedName>
        <fullName evidence="4">Yip1 domain-containing protein</fullName>
    </recommendedName>
</protein>
<feature type="transmembrane region" description="Helical" evidence="1">
    <location>
        <begin position="140"/>
        <end position="158"/>
    </location>
</feature>
<feature type="transmembrane region" description="Helical" evidence="1">
    <location>
        <begin position="52"/>
        <end position="76"/>
    </location>
</feature>
<evidence type="ECO:0000313" key="3">
    <source>
        <dbReference type="Proteomes" id="UP000681027"/>
    </source>
</evidence>